<dbReference type="EMBL" id="JACHIW010000001">
    <property type="protein sequence ID" value="MBB5155836.1"/>
    <property type="molecule type" value="Genomic_DNA"/>
</dbReference>
<accession>A0A840Q5U3</accession>
<name>A0A840Q5U3_9PSEU</name>
<dbReference type="InterPro" id="IPR006764">
    <property type="entry name" value="SAM_dep_MeTrfase_SAV2177_type"/>
</dbReference>
<gene>
    <name evidence="2" type="ORF">BJ970_003370</name>
</gene>
<organism evidence="2 3">
    <name type="scientific">Saccharopolyspora phatthalungensis</name>
    <dbReference type="NCBI Taxonomy" id="664693"/>
    <lineage>
        <taxon>Bacteria</taxon>
        <taxon>Bacillati</taxon>
        <taxon>Actinomycetota</taxon>
        <taxon>Actinomycetes</taxon>
        <taxon>Pseudonocardiales</taxon>
        <taxon>Pseudonocardiaceae</taxon>
        <taxon>Saccharopolyspora</taxon>
    </lineage>
</organism>
<dbReference type="Proteomes" id="UP000584374">
    <property type="component" value="Unassembled WGS sequence"/>
</dbReference>
<keyword evidence="2" id="KW-0808">Transferase</keyword>
<reference evidence="2 3" key="1">
    <citation type="submission" date="2020-08" db="EMBL/GenBank/DDBJ databases">
        <title>Sequencing the genomes of 1000 actinobacteria strains.</title>
        <authorList>
            <person name="Klenk H.-P."/>
        </authorList>
    </citation>
    <scope>NUCLEOTIDE SEQUENCE [LARGE SCALE GENOMIC DNA]</scope>
    <source>
        <strain evidence="2 3">DSM 45584</strain>
    </source>
</reference>
<dbReference type="RefSeq" id="WP_184727104.1">
    <property type="nucleotide sequence ID" value="NZ_JACHIW010000001.1"/>
</dbReference>
<dbReference type="GO" id="GO:0032259">
    <property type="term" value="P:methylation"/>
    <property type="evidence" value="ECO:0007669"/>
    <property type="project" value="UniProtKB-KW"/>
</dbReference>
<evidence type="ECO:0000313" key="3">
    <source>
        <dbReference type="Proteomes" id="UP000584374"/>
    </source>
</evidence>
<evidence type="ECO:0000313" key="2">
    <source>
        <dbReference type="EMBL" id="MBB5155836.1"/>
    </source>
</evidence>
<dbReference type="SUPFAM" id="SSF53335">
    <property type="entry name" value="S-adenosyl-L-methionine-dependent methyltransferases"/>
    <property type="match status" value="1"/>
</dbReference>
<comment type="caution">
    <text evidence="2">The sequence shown here is derived from an EMBL/GenBank/DDBJ whole genome shotgun (WGS) entry which is preliminary data.</text>
</comment>
<sequence length="269" mass="29235">MTENATWVPESVDQEIPSAARLYDYLLGGAHNFAADRALGEKFVAALPSGRDVARLNRAFLRRAVAFMAQQGIRQFLDIGSGIPTVGNVHEIAQAADPRARVVYVDYESVAVAHSQMLLEDNDNATIIQANLVEPGVILGHPEARRLLDFDEPVGLIMAGVFHFVSHDHDAPAIVAQYRDALVSGSYLALSHFTADISPAEMAGVVEVMRRSADPIHTRTRAEITELFTGFELVEPGLVGTARWRPDRPEQAADQPGGSQIYAGVGRKL</sequence>
<protein>
    <submittedName>
        <fullName evidence="2">SAM-dependent methyltransferase</fullName>
    </submittedName>
</protein>
<dbReference type="AlphaFoldDB" id="A0A840Q5U3"/>
<proteinExistence type="predicted"/>
<dbReference type="Pfam" id="PF04672">
    <property type="entry name" value="Methyltransf_19"/>
    <property type="match status" value="1"/>
</dbReference>
<feature type="region of interest" description="Disordered" evidence="1">
    <location>
        <begin position="246"/>
        <end position="269"/>
    </location>
</feature>
<dbReference type="PIRSF" id="PIRSF017393">
    <property type="entry name" value="MTase_SAV2177"/>
    <property type="match status" value="1"/>
</dbReference>
<dbReference type="Gene3D" id="3.40.50.150">
    <property type="entry name" value="Vaccinia Virus protein VP39"/>
    <property type="match status" value="1"/>
</dbReference>
<dbReference type="InterPro" id="IPR029063">
    <property type="entry name" value="SAM-dependent_MTases_sf"/>
</dbReference>
<keyword evidence="2" id="KW-0489">Methyltransferase</keyword>
<keyword evidence="3" id="KW-1185">Reference proteome</keyword>
<dbReference type="GO" id="GO:0008168">
    <property type="term" value="F:methyltransferase activity"/>
    <property type="evidence" value="ECO:0007669"/>
    <property type="project" value="UniProtKB-KW"/>
</dbReference>
<evidence type="ECO:0000256" key="1">
    <source>
        <dbReference type="SAM" id="MobiDB-lite"/>
    </source>
</evidence>